<evidence type="ECO:0000313" key="3">
    <source>
        <dbReference type="Proteomes" id="UP000183376"/>
    </source>
</evidence>
<dbReference type="RefSeq" id="WP_030428651.1">
    <property type="nucleotide sequence ID" value="NZ_JOEF01000004.1"/>
</dbReference>
<keyword evidence="3" id="KW-1185">Reference proteome</keyword>
<name>A0A1H0CS29_ALLAB</name>
<feature type="chain" id="PRO_5009247554" description="Peptidase inhibitor family I36" evidence="1">
    <location>
        <begin position="25"/>
        <end position="124"/>
    </location>
</feature>
<proteinExistence type="predicted"/>
<dbReference type="STRING" id="211114.SAMN04489726_7393"/>
<accession>A0A1H0CS29</accession>
<organism evidence="2 3">
    <name type="scientific">Allokutzneria albata</name>
    <name type="common">Kibdelosporangium albatum</name>
    <dbReference type="NCBI Taxonomy" id="211114"/>
    <lineage>
        <taxon>Bacteria</taxon>
        <taxon>Bacillati</taxon>
        <taxon>Actinomycetota</taxon>
        <taxon>Actinomycetes</taxon>
        <taxon>Pseudonocardiales</taxon>
        <taxon>Pseudonocardiaceae</taxon>
        <taxon>Allokutzneria</taxon>
    </lineage>
</organism>
<gene>
    <name evidence="2" type="ORF">SAMN04489726_7393</name>
</gene>
<sequence length="124" mass="13162">MSRAVIALCAAVFATVAFGPAASAAAQHSFSCNPPAWSVDCGKSFPVASGKSIWVNFRSNAYPVGFKAYNTSGNHYLGKTGQRTSGNLKLWYNDTSRTIRVQVRASAVVPPGVYGHVSGTYWIG</sequence>
<keyword evidence="1" id="KW-0732">Signal</keyword>
<dbReference type="OrthoDB" id="9945515at2"/>
<reference evidence="2 3" key="1">
    <citation type="submission" date="2016-10" db="EMBL/GenBank/DDBJ databases">
        <authorList>
            <person name="de Groot N.N."/>
        </authorList>
    </citation>
    <scope>NUCLEOTIDE SEQUENCE [LARGE SCALE GENOMIC DNA]</scope>
    <source>
        <strain evidence="2 3">DSM 44149</strain>
    </source>
</reference>
<feature type="signal peptide" evidence="1">
    <location>
        <begin position="1"/>
        <end position="24"/>
    </location>
</feature>
<evidence type="ECO:0000313" key="2">
    <source>
        <dbReference type="EMBL" id="SDN60700.1"/>
    </source>
</evidence>
<dbReference type="Proteomes" id="UP000183376">
    <property type="component" value="Chromosome I"/>
</dbReference>
<dbReference type="AlphaFoldDB" id="A0A1H0CS29"/>
<protein>
    <recommendedName>
        <fullName evidence="4">Peptidase inhibitor family I36</fullName>
    </recommendedName>
</protein>
<evidence type="ECO:0000256" key="1">
    <source>
        <dbReference type="SAM" id="SignalP"/>
    </source>
</evidence>
<dbReference type="EMBL" id="LT629701">
    <property type="protein sequence ID" value="SDN60700.1"/>
    <property type="molecule type" value="Genomic_DNA"/>
</dbReference>
<evidence type="ECO:0008006" key="4">
    <source>
        <dbReference type="Google" id="ProtNLM"/>
    </source>
</evidence>